<feature type="compositionally biased region" description="Basic and acidic residues" evidence="1">
    <location>
        <begin position="405"/>
        <end position="414"/>
    </location>
</feature>
<dbReference type="EMBL" id="WOWK01000253">
    <property type="protein sequence ID" value="KAF0314995.1"/>
    <property type="molecule type" value="Genomic_DNA"/>
</dbReference>
<comment type="caution">
    <text evidence="2">The sequence shown here is derived from an EMBL/GenBank/DDBJ whole genome shotgun (WGS) entry which is preliminary data.</text>
</comment>
<dbReference type="InterPro" id="IPR022698">
    <property type="entry name" value="OrsD"/>
</dbReference>
<proteinExistence type="predicted"/>
<feature type="region of interest" description="Disordered" evidence="1">
    <location>
        <begin position="390"/>
        <end position="460"/>
    </location>
</feature>
<gene>
    <name evidence="2" type="ORF">GQ607_017777</name>
</gene>
<name>A0A8H3ZKF1_9PEZI</name>
<accession>A0A8H3ZKF1</accession>
<feature type="compositionally biased region" description="Low complexity" evidence="1">
    <location>
        <begin position="390"/>
        <end position="399"/>
    </location>
</feature>
<evidence type="ECO:0000256" key="1">
    <source>
        <dbReference type="SAM" id="MobiDB-lite"/>
    </source>
</evidence>
<evidence type="ECO:0000313" key="3">
    <source>
        <dbReference type="Proteomes" id="UP000434172"/>
    </source>
</evidence>
<reference evidence="2 3" key="1">
    <citation type="submission" date="2019-12" db="EMBL/GenBank/DDBJ databases">
        <title>A genome sequence resource for the geographically widespread anthracnose pathogen Colletotrichum asianum.</title>
        <authorList>
            <person name="Meng Y."/>
        </authorList>
    </citation>
    <scope>NUCLEOTIDE SEQUENCE [LARGE SCALE GENOMIC DNA]</scope>
    <source>
        <strain evidence="2 3">ICMP 18580</strain>
    </source>
</reference>
<organism evidence="2 3">
    <name type="scientific">Colletotrichum asianum</name>
    <dbReference type="NCBI Taxonomy" id="702518"/>
    <lineage>
        <taxon>Eukaryota</taxon>
        <taxon>Fungi</taxon>
        <taxon>Dikarya</taxon>
        <taxon>Ascomycota</taxon>
        <taxon>Pezizomycotina</taxon>
        <taxon>Sordariomycetes</taxon>
        <taxon>Hypocreomycetidae</taxon>
        <taxon>Glomerellales</taxon>
        <taxon>Glomerellaceae</taxon>
        <taxon>Colletotrichum</taxon>
        <taxon>Colletotrichum gloeosporioides species complex</taxon>
    </lineage>
</organism>
<feature type="region of interest" description="Disordered" evidence="1">
    <location>
        <begin position="473"/>
        <end position="498"/>
    </location>
</feature>
<keyword evidence="3" id="KW-1185">Reference proteome</keyword>
<dbReference type="Proteomes" id="UP000434172">
    <property type="component" value="Unassembled WGS sequence"/>
</dbReference>
<dbReference type="OrthoDB" id="4845846at2759"/>
<protein>
    <submittedName>
        <fullName evidence="2">Uncharacterized protein</fullName>
    </submittedName>
</protein>
<dbReference type="Pfam" id="PF12013">
    <property type="entry name" value="OrsD"/>
    <property type="match status" value="1"/>
</dbReference>
<evidence type="ECO:0000313" key="2">
    <source>
        <dbReference type="EMBL" id="KAF0314995.1"/>
    </source>
</evidence>
<feature type="compositionally biased region" description="Pro residues" evidence="1">
    <location>
        <begin position="1"/>
        <end position="16"/>
    </location>
</feature>
<sequence>MAFPSPPPSSPQPGPMVPHSLTDKQRRRLEALQLHFNEPEPVLICRPCGYALKPFGERVSRHLAEKHEVPKPQRRGLSALVKSLQLGDPNDVALRPDGLPPHEALTVTRGHACRRCSYRTASDDLICRHIAKSHGIKGLRKTDGWQRDHIHSGVLLQSWSQNGARGFWIAQPTAAGSTPPRETGSHDTDDVPAAQHALLAAAHDAERAHLAGGLRATASATGPVDIAFQTGWMRRTGWDLMFDGARRDFLVKMSELPDAGRHVEDDMPHASPPEDEAQLRHIMSAVDGVFNRCEDTIRSMDVSMRCWLRSTEPHRPYKAPFELVGRQATTYKYRSLMKRLLCFCIRLWRLPLGTRLSQCRRSLTIAQSRALEAFWSDELWNTSRLDDATAAARPTRSSAISPHGEATDADERRMLRTTTRTRARGIPSHRSLSFPAGGDLSDNDSNSSATETDDDEGDFKDLLSEGVEDFDDFGHEDANISSHTDTTEDGWTADVTANTPPFSASSPAGGYFSSALEDLTLRLLYFLMTEEFEDGQSKSTLLVYFGGVLGLTSDGSGFRRPGNYTASLSAFVYCARLVVVEVLLPRTSHDYVSYPARPRSGQLDILNRVRRETMCLGSQAPIGEFLSLRAYGRVLATADRPSFRFDWSDDGQTISWDDGRLSLQQFRSLAHNMIQHVAAAVDRLMYSWHPVFDLSKTKDRMVNTHQGYSFVSEPANSLQEAYLDLSQRACLSNINSLLSKDGWVVRQVQRYINDSEVLLSKLFALVHVTRGQAARGSKLTSVQYQNGISTPRSVYIYSGALVLITKHHKTQHTTNNEFQVARFLPTAVGRLLYLYLIYIQPFTSMLTRRCLCAPDTPGTSILFASHLCPDTPWSTGKLSKELMRSTTQFTGQPMNTQIYRQVSIAITERHVKQIHTLFGQYDDRSRDAPVESVFAWQSGHRPFQRAITYGLDGAYPDSLQPALLDRFRWRGGDVRGQASEVRSVPWTVGVQCQRFCASRRGKRWFEVAQGQIADESLQGAPSRSPAQQALDRVRDLRKVQAERVKTSHNELIRVANERLEPSPWLARVGWAVHLKGLSASALFNTTAPTNEDEVVLQAMWATVDRVLDQARATSAPNTVGLAVLFEAQRTEAHVKPRRPFDNRMEDDTWARYKGVWLSLLCIWFRTQEMDDDKRPPYKLTPSQGEAWDLFEQMAEAASTGTGHETQEKLERAALDMLISMLDHQLKGGDYSSALLSALAVMGIAENGGWVQIMDYTTKYSAVIKIARMLVIHQAYTKRNDEVAELERSLGKDGAEDAAQSLFQHTRAKVRRFMTQTTGDKDAEPTPIDWILKTQTYGMHIQYNTAAAGVIDWVGDRVSYRQVWFMMGQLSDALHELVRETRELLAQLTAMEDLALLDGPETDVWS</sequence>
<feature type="region of interest" description="Disordered" evidence="1">
    <location>
        <begin position="1"/>
        <end position="20"/>
    </location>
</feature>